<comment type="caution">
    <text evidence="1">The sequence shown here is derived from an EMBL/GenBank/DDBJ whole genome shotgun (WGS) entry which is preliminary data.</text>
</comment>
<reference evidence="2" key="1">
    <citation type="journal article" date="2017" name="Nat. Microbiol.">
        <title>Global analysis of biosynthetic gene clusters reveals vast potential of secondary metabolite production in Penicillium species.</title>
        <authorList>
            <person name="Nielsen J.C."/>
            <person name="Grijseels S."/>
            <person name="Prigent S."/>
            <person name="Ji B."/>
            <person name="Dainat J."/>
            <person name="Nielsen K.F."/>
            <person name="Frisvad J.C."/>
            <person name="Workman M."/>
            <person name="Nielsen J."/>
        </authorList>
    </citation>
    <scope>NUCLEOTIDE SEQUENCE [LARGE SCALE GENOMIC DNA]</scope>
    <source>
        <strain evidence="2">IBT 29486</strain>
    </source>
</reference>
<dbReference type="EMBL" id="MDYP01000008">
    <property type="protein sequence ID" value="OQE08917.1"/>
    <property type="molecule type" value="Genomic_DNA"/>
</dbReference>
<name>A0A1V6S4D5_9EURO</name>
<proteinExistence type="predicted"/>
<dbReference type="Proteomes" id="UP000191518">
    <property type="component" value="Unassembled WGS sequence"/>
</dbReference>
<protein>
    <submittedName>
        <fullName evidence="1">Uncharacterized protein</fullName>
    </submittedName>
</protein>
<sequence>MEDYEERRRIQNII</sequence>
<organism evidence="1 2">
    <name type="scientific">Penicillium vulpinum</name>
    <dbReference type="NCBI Taxonomy" id="29845"/>
    <lineage>
        <taxon>Eukaryota</taxon>
        <taxon>Fungi</taxon>
        <taxon>Dikarya</taxon>
        <taxon>Ascomycota</taxon>
        <taxon>Pezizomycotina</taxon>
        <taxon>Eurotiomycetes</taxon>
        <taxon>Eurotiomycetidae</taxon>
        <taxon>Eurotiales</taxon>
        <taxon>Aspergillaceae</taxon>
        <taxon>Penicillium</taxon>
    </lineage>
</organism>
<evidence type="ECO:0000313" key="1">
    <source>
        <dbReference type="EMBL" id="OQE08917.1"/>
    </source>
</evidence>
<keyword evidence="2" id="KW-1185">Reference proteome</keyword>
<evidence type="ECO:0000313" key="2">
    <source>
        <dbReference type="Proteomes" id="UP000191518"/>
    </source>
</evidence>
<gene>
    <name evidence="1" type="ORF">PENVUL_c008G02756</name>
</gene>
<accession>A0A1V6S4D5</accession>